<keyword evidence="19" id="KW-0547">Nucleotide-binding</keyword>
<organism evidence="23 24">
    <name type="scientific">Eruca vesicaria subsp. sativa</name>
    <name type="common">Garden rocket</name>
    <name type="synonym">Eruca sativa</name>
    <dbReference type="NCBI Taxonomy" id="29727"/>
    <lineage>
        <taxon>Eukaryota</taxon>
        <taxon>Viridiplantae</taxon>
        <taxon>Streptophyta</taxon>
        <taxon>Embryophyta</taxon>
        <taxon>Tracheophyta</taxon>
        <taxon>Spermatophyta</taxon>
        <taxon>Magnoliopsida</taxon>
        <taxon>eudicotyledons</taxon>
        <taxon>Gunneridae</taxon>
        <taxon>Pentapetalae</taxon>
        <taxon>rosids</taxon>
        <taxon>malvids</taxon>
        <taxon>Brassicales</taxon>
        <taxon>Brassicaceae</taxon>
        <taxon>Brassiceae</taxon>
        <taxon>Eruca</taxon>
    </lineage>
</organism>
<dbReference type="SUPFAM" id="SSF81338">
    <property type="entry name" value="Aquaporin-like"/>
    <property type="match status" value="1"/>
</dbReference>
<feature type="active site" description="Proton acceptor" evidence="18">
    <location>
        <position position="471"/>
    </location>
</feature>
<dbReference type="GO" id="GO:0015250">
    <property type="term" value="F:water channel activity"/>
    <property type="evidence" value="ECO:0007669"/>
    <property type="project" value="UniProtKB-ARBA"/>
</dbReference>
<accession>A0ABC8LVJ3</accession>
<keyword evidence="7" id="KW-0677">Repeat</keyword>
<dbReference type="PANTHER" id="PTHR11782:SF83">
    <property type="entry name" value="GUANOSINE-DIPHOSPHATASE"/>
    <property type="match status" value="1"/>
</dbReference>
<comment type="subcellular location">
    <subcellularLocation>
        <location evidence="2">Golgi apparatus membrane</location>
        <topology evidence="2">Single-pass type II membrane protein</topology>
    </subcellularLocation>
    <subcellularLocation>
        <location evidence="1">Membrane</location>
        <topology evidence="1">Multi-pass membrane protein</topology>
    </subcellularLocation>
</comment>
<keyword evidence="24" id="KW-1185">Reference proteome</keyword>
<feature type="transmembrane region" description="Helical" evidence="22">
    <location>
        <begin position="42"/>
        <end position="68"/>
    </location>
</feature>
<evidence type="ECO:0000256" key="8">
    <source>
        <dbReference type="ARBA" id="ARBA00022801"/>
    </source>
</evidence>
<evidence type="ECO:0000256" key="4">
    <source>
        <dbReference type="ARBA" id="ARBA00012148"/>
    </source>
</evidence>
<gene>
    <name evidence="23" type="ORF">ERUC_LOCUS39865</name>
</gene>
<evidence type="ECO:0000256" key="13">
    <source>
        <dbReference type="ARBA" id="ARBA00031370"/>
    </source>
</evidence>
<dbReference type="CDD" id="cd24041">
    <property type="entry name" value="ASKHA_NBD_AtAPY1-like"/>
    <property type="match status" value="1"/>
</dbReference>
<evidence type="ECO:0000256" key="20">
    <source>
        <dbReference type="RuleBase" id="RU003833"/>
    </source>
</evidence>
<keyword evidence="10 22" id="KW-0472">Membrane</keyword>
<keyword evidence="19" id="KW-0067">ATP-binding</keyword>
<evidence type="ECO:0000256" key="17">
    <source>
        <dbReference type="ARBA" id="ARBA00058554"/>
    </source>
</evidence>
<dbReference type="InterPro" id="IPR000425">
    <property type="entry name" value="MIP"/>
</dbReference>
<feature type="transmembrane region" description="Helical" evidence="22">
    <location>
        <begin position="307"/>
        <end position="327"/>
    </location>
</feature>
<name>A0ABC8LVJ3_ERUVS</name>
<evidence type="ECO:0000256" key="11">
    <source>
        <dbReference type="ARBA" id="ARBA00024030"/>
    </source>
</evidence>
<evidence type="ECO:0000256" key="15">
    <source>
        <dbReference type="ARBA" id="ARBA00032306"/>
    </source>
</evidence>
<evidence type="ECO:0000256" key="18">
    <source>
        <dbReference type="PIRSR" id="PIRSR600407-1"/>
    </source>
</evidence>
<dbReference type="PROSITE" id="PS01238">
    <property type="entry name" value="GDA1_CD39_NTPASE"/>
    <property type="match status" value="1"/>
</dbReference>
<dbReference type="InterPro" id="IPR023271">
    <property type="entry name" value="Aquaporin-like"/>
</dbReference>
<dbReference type="Gene3D" id="3.30.420.40">
    <property type="match status" value="1"/>
</dbReference>
<feature type="transmembrane region" description="Helical" evidence="22">
    <location>
        <begin position="131"/>
        <end position="150"/>
    </location>
</feature>
<dbReference type="EMBL" id="CAKOAT010742932">
    <property type="protein sequence ID" value="CAH8387382.1"/>
    <property type="molecule type" value="Genomic_DNA"/>
</dbReference>
<keyword evidence="8 20" id="KW-0378">Hydrolase</keyword>
<dbReference type="Gene3D" id="1.20.1080.10">
    <property type="entry name" value="Glycerol uptake facilitator protein"/>
    <property type="match status" value="1"/>
</dbReference>
<proteinExistence type="inferred from homology"/>
<sequence>MGVVKSALGDMLMTFSWVVLSATFGLQTTAIISAAGFQGITWAPLAITTFLIFVYVSTFTVVFGSASFNPTGNAAFYAAGIPGDTLFTLAIRLPAQAAGAAGGALAIMEFIPEKYKHMISGPSLQVDVHTGAIAETILSFGITFAVLLIILRGPRRLLAKTFLLSLATICFVVAGSKYTGPAMNPAIAFGWAYMYSSHNTWDHFYVYWISSFVGALSAALNSKNRTRKSQSIADLDPSKDPPQTSASSATATANKIRYRSPSASELLESGLATSPTSDSHQSLMTAAKRAIGRHESLSDKIHRHRSVILLISIPIVLITLVILLMPGTSVIEEYTLRNSEGRGLKNYAVIFDAGSSGSRVHVYCFDQNLDLVPLENELELFLQLKPGLSAYPTDPRQSANSLVSLLDKAEASVPHELRPKTPVRVGATAGLRALGHTASENILQAVRELLKDRSRLKTEANAVTVLDGTQEGSYQWVTINYLLKTLGKPYSETVGVVDLGGGSVQMAYAISEEDAATAPKPLQGEDSYVREMYLKGRKYFLYVHSYLHYGLLAARAEILKVSEGSHNPCIVTGYDGTYKYGGKAFKAEASSSGASLDECRRVALNALKVNDSLCTHMKCTFGGVWNGGGGGGQKNMFVASFFFDRAAEAGFVDPTQPVATVQPLDFEKAAIQACSMKIGEGKSKFPRVEEDNLPYLCLDLVYQYTLLVDGFGLKPSQTITLVKKVKYGEHAVEAAWPLGSAIEAVSSP</sequence>
<feature type="region of interest" description="Disordered" evidence="21">
    <location>
        <begin position="230"/>
        <end position="252"/>
    </location>
</feature>
<evidence type="ECO:0000256" key="16">
    <source>
        <dbReference type="ARBA" id="ARBA00049175"/>
    </source>
</evidence>
<evidence type="ECO:0000256" key="12">
    <source>
        <dbReference type="ARBA" id="ARBA00030084"/>
    </source>
</evidence>
<reference evidence="23 24" key="1">
    <citation type="submission" date="2022-03" db="EMBL/GenBank/DDBJ databases">
        <authorList>
            <person name="Macdonald S."/>
            <person name="Ahmed S."/>
            <person name="Newling K."/>
        </authorList>
    </citation>
    <scope>NUCLEOTIDE SEQUENCE [LARGE SCALE GENOMIC DNA]</scope>
</reference>
<dbReference type="PANTHER" id="PTHR11782">
    <property type="entry name" value="ADENOSINE/GUANOSINE DIPHOSPHATASE"/>
    <property type="match status" value="1"/>
</dbReference>
<feature type="transmembrane region" description="Helical" evidence="22">
    <location>
        <begin position="12"/>
        <end position="36"/>
    </location>
</feature>
<evidence type="ECO:0000256" key="5">
    <source>
        <dbReference type="ARBA" id="ARBA00022448"/>
    </source>
</evidence>
<evidence type="ECO:0000256" key="9">
    <source>
        <dbReference type="ARBA" id="ARBA00022989"/>
    </source>
</evidence>
<dbReference type="EC" id="3.6.1.5" evidence="4"/>
<dbReference type="Pfam" id="PF01150">
    <property type="entry name" value="GDA1_CD39"/>
    <property type="match status" value="1"/>
</dbReference>
<dbReference type="GO" id="GO:0000139">
    <property type="term" value="C:Golgi membrane"/>
    <property type="evidence" value="ECO:0007669"/>
    <property type="project" value="UniProtKB-SubCell"/>
</dbReference>
<protein>
    <recommendedName>
        <fullName evidence="4">apyrase</fullName>
        <ecNumber evidence="4">3.6.1.5</ecNumber>
    </recommendedName>
    <alternativeName>
        <fullName evidence="14">ATP-diphosphatase</fullName>
    </alternativeName>
    <alternativeName>
        <fullName evidence="15">ATP-diphosphohydrolase</fullName>
    </alternativeName>
    <alternativeName>
        <fullName evidence="12">Adenosine diphosphatase</fullName>
    </alternativeName>
    <alternativeName>
        <fullName evidence="13">NTPDase</fullName>
    </alternativeName>
</protein>
<evidence type="ECO:0000256" key="21">
    <source>
        <dbReference type="SAM" id="MobiDB-lite"/>
    </source>
</evidence>
<comment type="caution">
    <text evidence="23">The sequence shown here is derived from an EMBL/GenBank/DDBJ whole genome shotgun (WGS) entry which is preliminary data.</text>
</comment>
<evidence type="ECO:0000256" key="10">
    <source>
        <dbReference type="ARBA" id="ARBA00023136"/>
    </source>
</evidence>
<dbReference type="FunFam" id="1.20.1080.10:FF:000043">
    <property type="entry name" value="Aquaporin SIP1-1"/>
    <property type="match status" value="1"/>
</dbReference>
<evidence type="ECO:0000256" key="14">
    <source>
        <dbReference type="ARBA" id="ARBA00031428"/>
    </source>
</evidence>
<comment type="catalytic activity">
    <reaction evidence="16">
        <text>a ribonucleoside 5'-triphosphate + 2 H2O = a ribonucleoside 5'-phosphate + 2 phosphate + 2 H(+)</text>
        <dbReference type="Rhea" id="RHEA:36795"/>
        <dbReference type="ChEBI" id="CHEBI:15377"/>
        <dbReference type="ChEBI" id="CHEBI:15378"/>
        <dbReference type="ChEBI" id="CHEBI:43474"/>
        <dbReference type="ChEBI" id="CHEBI:58043"/>
        <dbReference type="ChEBI" id="CHEBI:61557"/>
        <dbReference type="EC" id="3.6.1.5"/>
    </reaction>
</comment>
<keyword evidence="9 22" id="KW-1133">Transmembrane helix</keyword>
<evidence type="ECO:0000256" key="2">
    <source>
        <dbReference type="ARBA" id="ARBA00004323"/>
    </source>
</evidence>
<comment type="function">
    <text evidence="17">Water channel required to facilitate the transport of water across cell membrane.</text>
</comment>
<dbReference type="Proteomes" id="UP001642260">
    <property type="component" value="Unassembled WGS sequence"/>
</dbReference>
<comment type="similarity">
    <text evidence="3 20">Belongs to the GDA1/CD39 NTPase family.</text>
</comment>
<evidence type="ECO:0000256" key="7">
    <source>
        <dbReference type="ARBA" id="ARBA00022737"/>
    </source>
</evidence>
<evidence type="ECO:0000256" key="1">
    <source>
        <dbReference type="ARBA" id="ARBA00004141"/>
    </source>
</evidence>
<keyword evidence="6 22" id="KW-0812">Transmembrane</keyword>
<feature type="transmembrane region" description="Helical" evidence="22">
    <location>
        <begin position="204"/>
        <end position="221"/>
    </location>
</feature>
<dbReference type="FunFam" id="3.30.420.150:FF:000008">
    <property type="entry name" value="Apyrase 1"/>
    <property type="match status" value="1"/>
</dbReference>
<comment type="similarity">
    <text evidence="11">Belongs to the MIP/aquaporin (TC 1.A.8) family. SIP (TC 1.A.8.10) subfamily.</text>
</comment>
<evidence type="ECO:0000313" key="24">
    <source>
        <dbReference type="Proteomes" id="UP001642260"/>
    </source>
</evidence>
<feature type="binding site" evidence="19">
    <location>
        <begin position="501"/>
        <end position="505"/>
    </location>
    <ligand>
        <name>ATP</name>
        <dbReference type="ChEBI" id="CHEBI:30616"/>
    </ligand>
</feature>
<dbReference type="Pfam" id="PF00230">
    <property type="entry name" value="MIP"/>
    <property type="match status" value="1"/>
</dbReference>
<dbReference type="GO" id="GO:0005783">
    <property type="term" value="C:endoplasmic reticulum"/>
    <property type="evidence" value="ECO:0007669"/>
    <property type="project" value="UniProtKB-ARBA"/>
</dbReference>
<evidence type="ECO:0000256" key="22">
    <source>
        <dbReference type="SAM" id="Phobius"/>
    </source>
</evidence>
<dbReference type="InterPro" id="IPR000407">
    <property type="entry name" value="GDA1_CD39_NTPase"/>
</dbReference>
<evidence type="ECO:0000256" key="6">
    <source>
        <dbReference type="ARBA" id="ARBA00022692"/>
    </source>
</evidence>
<evidence type="ECO:0000313" key="23">
    <source>
        <dbReference type="EMBL" id="CAH8387382.1"/>
    </source>
</evidence>
<dbReference type="GO" id="GO:0004050">
    <property type="term" value="F:apyrase activity"/>
    <property type="evidence" value="ECO:0007669"/>
    <property type="project" value="UniProtKB-EC"/>
</dbReference>
<dbReference type="Gene3D" id="3.30.420.150">
    <property type="entry name" value="Exopolyphosphatase. Domain 2"/>
    <property type="match status" value="1"/>
</dbReference>
<evidence type="ECO:0000256" key="3">
    <source>
        <dbReference type="ARBA" id="ARBA00009283"/>
    </source>
</evidence>
<keyword evidence="5" id="KW-0813">Transport</keyword>
<feature type="transmembrane region" description="Helical" evidence="22">
    <location>
        <begin position="157"/>
        <end position="175"/>
    </location>
</feature>
<dbReference type="AlphaFoldDB" id="A0ABC8LVJ3"/>
<evidence type="ECO:0000256" key="19">
    <source>
        <dbReference type="PIRSR" id="PIRSR600407-2"/>
    </source>
</evidence>